<evidence type="ECO:0000256" key="4">
    <source>
        <dbReference type="PROSITE-ProRule" id="PRU00175"/>
    </source>
</evidence>
<dbReference type="AlphaFoldDB" id="A0A061R776"/>
<organism evidence="7">
    <name type="scientific">Tetraselmis sp. GSL018</name>
    <dbReference type="NCBI Taxonomy" id="582737"/>
    <lineage>
        <taxon>Eukaryota</taxon>
        <taxon>Viridiplantae</taxon>
        <taxon>Chlorophyta</taxon>
        <taxon>core chlorophytes</taxon>
        <taxon>Chlorodendrophyceae</taxon>
        <taxon>Chlorodendrales</taxon>
        <taxon>Chlorodendraceae</taxon>
        <taxon>Tetraselmis</taxon>
    </lineage>
</organism>
<dbReference type="GO" id="GO:0005634">
    <property type="term" value="C:nucleus"/>
    <property type="evidence" value="ECO:0007669"/>
    <property type="project" value="TreeGrafter"/>
</dbReference>
<dbReference type="InterPro" id="IPR001841">
    <property type="entry name" value="Znf_RING"/>
</dbReference>
<evidence type="ECO:0000256" key="2">
    <source>
        <dbReference type="ARBA" id="ARBA00022771"/>
    </source>
</evidence>
<keyword evidence="5" id="KW-0472">Membrane</keyword>
<dbReference type="EMBL" id="GBEZ01020113">
    <property type="protein sequence ID" value="JAC66525.1"/>
    <property type="molecule type" value="Transcribed_RNA"/>
</dbReference>
<evidence type="ECO:0000256" key="1">
    <source>
        <dbReference type="ARBA" id="ARBA00022723"/>
    </source>
</evidence>
<proteinExistence type="predicted"/>
<evidence type="ECO:0000313" key="7">
    <source>
        <dbReference type="EMBL" id="JAC66525.1"/>
    </source>
</evidence>
<dbReference type="GO" id="GO:0008270">
    <property type="term" value="F:zinc ion binding"/>
    <property type="evidence" value="ECO:0007669"/>
    <property type="project" value="UniProtKB-KW"/>
</dbReference>
<dbReference type="Gene3D" id="3.30.40.10">
    <property type="entry name" value="Zinc/RING finger domain, C3HC4 (zinc finger)"/>
    <property type="match status" value="1"/>
</dbReference>
<sequence>MERVETALRLRHWDCRICDFAGNSNESAFCLMCGSARSSFENSRAFEDTSGTRPVNKTLISARLWKFLTIAGGACAGVIFGNLYIRLIGVPRARSSRHHVGSRRYRDSVIHKTCGPKFQPFVRQEPVYCIGVLAGSCLASEAAKLWQTMQATSQKLTRHRGSPSSHGAAQYSDGSNYRVGIRQSEEDSAQYLTGHSGNNVSWTTAFASAELEAELDSLLDLALDRPEQLLREFREGSSSVRLLAQLQESRGCWPGRIPWQLVLAQQQLERAIDRMSYDELYEHFGGAKTPATASGTDIERLCSGIAEGEDSSPCPICLQDIAVGSRLRRLPCAHAFHPGCVDRWLTQHRGDCPVCRCAVLRSP</sequence>
<feature type="transmembrane region" description="Helical" evidence="5">
    <location>
        <begin position="64"/>
        <end position="85"/>
    </location>
</feature>
<dbReference type="InterPro" id="IPR051834">
    <property type="entry name" value="RING_finger_E3_ligase"/>
</dbReference>
<keyword evidence="5" id="KW-0812">Transmembrane</keyword>
<dbReference type="GO" id="GO:0006511">
    <property type="term" value="P:ubiquitin-dependent protein catabolic process"/>
    <property type="evidence" value="ECO:0007669"/>
    <property type="project" value="TreeGrafter"/>
</dbReference>
<accession>A0A061R776</accession>
<dbReference type="PROSITE" id="PS50089">
    <property type="entry name" value="ZF_RING_2"/>
    <property type="match status" value="1"/>
</dbReference>
<keyword evidence="3" id="KW-0862">Zinc</keyword>
<dbReference type="PANTHER" id="PTHR45931">
    <property type="entry name" value="SI:CH211-59O9.10"/>
    <property type="match status" value="1"/>
</dbReference>
<dbReference type="SUPFAM" id="SSF57850">
    <property type="entry name" value="RING/U-box"/>
    <property type="match status" value="1"/>
</dbReference>
<evidence type="ECO:0000256" key="3">
    <source>
        <dbReference type="ARBA" id="ARBA00022833"/>
    </source>
</evidence>
<dbReference type="InterPro" id="IPR013083">
    <property type="entry name" value="Znf_RING/FYVE/PHD"/>
</dbReference>
<dbReference type="Pfam" id="PF13639">
    <property type="entry name" value="zf-RING_2"/>
    <property type="match status" value="1"/>
</dbReference>
<dbReference type="PANTHER" id="PTHR45931:SF3">
    <property type="entry name" value="RING ZINC FINGER-CONTAINING PROTEIN"/>
    <property type="match status" value="1"/>
</dbReference>
<evidence type="ECO:0000259" key="6">
    <source>
        <dbReference type="PROSITE" id="PS50089"/>
    </source>
</evidence>
<feature type="domain" description="RING-type" evidence="6">
    <location>
        <begin position="314"/>
        <end position="356"/>
    </location>
</feature>
<protein>
    <recommendedName>
        <fullName evidence="6">RING-type domain-containing protein</fullName>
    </recommendedName>
</protein>
<dbReference type="GO" id="GO:0061630">
    <property type="term" value="F:ubiquitin protein ligase activity"/>
    <property type="evidence" value="ECO:0007669"/>
    <property type="project" value="TreeGrafter"/>
</dbReference>
<keyword evidence="1" id="KW-0479">Metal-binding</keyword>
<name>A0A061R776_9CHLO</name>
<reference evidence="7" key="1">
    <citation type="submission" date="2014-05" db="EMBL/GenBank/DDBJ databases">
        <title>The transcriptome of the halophilic microalga Tetraselmis sp. GSL018 isolated from the Great Salt Lake, Utah.</title>
        <authorList>
            <person name="Jinkerson R.E."/>
            <person name="D'Adamo S."/>
            <person name="Posewitz M.C."/>
        </authorList>
    </citation>
    <scope>NUCLEOTIDE SEQUENCE</scope>
    <source>
        <strain evidence="7">GSL018</strain>
    </source>
</reference>
<keyword evidence="5" id="KW-1133">Transmembrane helix</keyword>
<evidence type="ECO:0000256" key="5">
    <source>
        <dbReference type="SAM" id="Phobius"/>
    </source>
</evidence>
<gene>
    <name evidence="7" type="ORF">TSPGSL018_13455</name>
</gene>
<keyword evidence="2 4" id="KW-0863">Zinc-finger</keyword>
<dbReference type="SMART" id="SM00184">
    <property type="entry name" value="RING"/>
    <property type="match status" value="1"/>
</dbReference>